<dbReference type="KEGG" id="fpz:LA55_1454"/>
<feature type="domain" description="PAS" evidence="1">
    <location>
        <begin position="3"/>
        <end position="51"/>
    </location>
</feature>
<organism evidence="2 3">
    <name type="scientific">Francisella philomiragia</name>
    <dbReference type="NCBI Taxonomy" id="28110"/>
    <lineage>
        <taxon>Bacteria</taxon>
        <taxon>Pseudomonadati</taxon>
        <taxon>Pseudomonadota</taxon>
        <taxon>Gammaproteobacteria</taxon>
        <taxon>Thiotrichales</taxon>
        <taxon>Francisellaceae</taxon>
        <taxon>Francisella</taxon>
    </lineage>
</organism>
<dbReference type="PROSITE" id="PS50112">
    <property type="entry name" value="PAS"/>
    <property type="match status" value="1"/>
</dbReference>
<sequence>METSNKVQILLDKAIMQQESPFFIKNIDGKYIYINHQAAALADLTPEDFIGFDDSQIFGAEIGAIYQKKDLDIIAGKDINPIDIFTDKKGVTRAYFILRQPIYDEDKVIGVSGIRADITNFIDKIAAIKI</sequence>
<evidence type="ECO:0000313" key="2">
    <source>
        <dbReference type="EMBL" id="AJI53788.1"/>
    </source>
</evidence>
<proteinExistence type="predicted"/>
<reference evidence="2 3" key="1">
    <citation type="journal article" date="2015" name="Genome Announc.">
        <title>Genome sequencing of 18 francisella strains to aid in assay development and testing.</title>
        <authorList>
            <person name="Johnson S.L."/>
            <person name="Daligault H.E."/>
            <person name="Davenport K.W."/>
            <person name="Coyne S.R."/>
            <person name="Frey K.G."/>
            <person name="Koroleva G.I."/>
            <person name="Broomall S.M."/>
            <person name="Bishop-Lilly K.A."/>
            <person name="Bruce D.C."/>
            <person name="Chertkov O."/>
            <person name="Freitas T."/>
            <person name="Jaissle J."/>
            <person name="Ladner J.T."/>
            <person name="Rosenzweig C.N."/>
            <person name="Gibbons H.S."/>
            <person name="Palacios G.F."/>
            <person name="Redden C.L."/>
            <person name="Xu Y."/>
            <person name="Minogue T.D."/>
            <person name="Chain P.S."/>
        </authorList>
    </citation>
    <scope>NUCLEOTIDE SEQUENCE [LARGE SCALE GENOMIC DNA]</scope>
    <source>
        <strain evidence="2 3">GA01-2794</strain>
    </source>
</reference>
<dbReference type="InterPro" id="IPR000014">
    <property type="entry name" value="PAS"/>
</dbReference>
<dbReference type="Proteomes" id="UP000031830">
    <property type="component" value="Chromosome"/>
</dbReference>
<dbReference type="InterPro" id="IPR013656">
    <property type="entry name" value="PAS_4"/>
</dbReference>
<dbReference type="EMBL" id="CP009440">
    <property type="protein sequence ID" value="AJI53788.1"/>
    <property type="molecule type" value="Genomic_DNA"/>
</dbReference>
<protein>
    <submittedName>
        <fullName evidence="2">PAS fold family protein</fullName>
    </submittedName>
</protein>
<dbReference type="OrthoDB" id="8573350at2"/>
<gene>
    <name evidence="2" type="ORF">LA55_1454</name>
</gene>
<dbReference type="Pfam" id="PF08448">
    <property type="entry name" value="PAS_4"/>
    <property type="match status" value="1"/>
</dbReference>
<dbReference type="CDD" id="cd00130">
    <property type="entry name" value="PAS"/>
    <property type="match status" value="1"/>
</dbReference>
<name>A0A0B6D808_9GAMM</name>
<dbReference type="AlphaFoldDB" id="A0A0B6D808"/>
<accession>A0A0B6D808</accession>
<dbReference type="InterPro" id="IPR035965">
    <property type="entry name" value="PAS-like_dom_sf"/>
</dbReference>
<dbReference type="Gene3D" id="3.30.450.20">
    <property type="entry name" value="PAS domain"/>
    <property type="match status" value="1"/>
</dbReference>
<evidence type="ECO:0000313" key="3">
    <source>
        <dbReference type="Proteomes" id="UP000031830"/>
    </source>
</evidence>
<evidence type="ECO:0000259" key="1">
    <source>
        <dbReference type="PROSITE" id="PS50112"/>
    </source>
</evidence>
<dbReference type="RefSeq" id="WP_044526552.1">
    <property type="nucleotide sequence ID" value="NZ_CP009440.1"/>
</dbReference>
<dbReference type="SUPFAM" id="SSF55785">
    <property type="entry name" value="PYP-like sensor domain (PAS domain)"/>
    <property type="match status" value="1"/>
</dbReference>
<dbReference type="STRING" id="28110.KU46_1917"/>